<evidence type="ECO:0000256" key="2">
    <source>
        <dbReference type="ARBA" id="ARBA00022618"/>
    </source>
</evidence>
<dbReference type="InterPro" id="IPR016098">
    <property type="entry name" value="CAP/MinC_C"/>
</dbReference>
<organism evidence="9">
    <name type="scientific">Thermomicrobium roseum</name>
    <dbReference type="NCBI Taxonomy" id="500"/>
    <lineage>
        <taxon>Bacteria</taxon>
        <taxon>Pseudomonadati</taxon>
        <taxon>Thermomicrobiota</taxon>
        <taxon>Thermomicrobia</taxon>
        <taxon>Thermomicrobiales</taxon>
        <taxon>Thermomicrobiaceae</taxon>
        <taxon>Thermomicrobium</taxon>
    </lineage>
</organism>
<name>A0A7C1X0X2_THERO</name>
<dbReference type="EMBL" id="DSJL01000011">
    <property type="protein sequence ID" value="HEF65556.1"/>
    <property type="molecule type" value="Genomic_DNA"/>
</dbReference>
<evidence type="ECO:0000313" key="9">
    <source>
        <dbReference type="EMBL" id="HEF65556.1"/>
    </source>
</evidence>
<dbReference type="InterPro" id="IPR036145">
    <property type="entry name" value="MinC_C_sf"/>
</dbReference>
<dbReference type="GO" id="GO:0000917">
    <property type="term" value="P:division septum assembly"/>
    <property type="evidence" value="ECO:0007669"/>
    <property type="project" value="UniProtKB-KW"/>
</dbReference>
<dbReference type="HAMAP" id="MF_00267">
    <property type="entry name" value="MinC"/>
    <property type="match status" value="1"/>
</dbReference>
<dbReference type="PANTHER" id="PTHR34108:SF1">
    <property type="entry name" value="SEPTUM SITE-DETERMINING PROTEIN MINC"/>
    <property type="match status" value="1"/>
</dbReference>
<dbReference type="Pfam" id="PF03775">
    <property type="entry name" value="MinC_C"/>
    <property type="match status" value="1"/>
</dbReference>
<sequence>MLDGQRAEAAVRVRGTQDGVRLLLPPTVPFAAVLAQVRDLLETRAAFFRGAALTLDFTEREPVLDEIVALQQVLDARGVRVQAISAGTAEYRERLARWGYRTEGAEPARRLRLIAPGSEEEADGNATYVRRTLRSGMSVEAAGHLVLIGDVNPGALVVAGGDVLVWGVVRGTVHAGRNGDTEAVIAALRLAPMQLRIANLVARAPDRGAQHLDAPALARVADGQIIIEPWRIERR</sequence>
<dbReference type="GO" id="GO:0000902">
    <property type="term" value="P:cell morphogenesis"/>
    <property type="evidence" value="ECO:0007669"/>
    <property type="project" value="InterPro"/>
</dbReference>
<evidence type="ECO:0000256" key="1">
    <source>
        <dbReference type="ARBA" id="ARBA00006291"/>
    </source>
</evidence>
<comment type="subunit">
    <text evidence="6">Interacts with MinD and FtsZ.</text>
</comment>
<keyword evidence="2 6" id="KW-0132">Cell division</keyword>
<gene>
    <name evidence="6 9" type="primary">minC</name>
    <name evidence="9" type="ORF">ENP47_08175</name>
</gene>
<dbReference type="Gene3D" id="3.30.160.540">
    <property type="match status" value="1"/>
</dbReference>
<comment type="function">
    <text evidence="5 6">Cell division inhibitor that blocks the formation of polar Z ring septums. Rapidly oscillates between the poles of the cell to destabilize FtsZ filaments that have formed before they mature into polar Z rings. Prevents FtsZ polymerization.</text>
</comment>
<evidence type="ECO:0000259" key="8">
    <source>
        <dbReference type="Pfam" id="PF05209"/>
    </source>
</evidence>
<feature type="domain" description="Septum formation inhibitor MinC N-terminal" evidence="8">
    <location>
        <begin position="11"/>
        <end position="80"/>
    </location>
</feature>
<evidence type="ECO:0000259" key="7">
    <source>
        <dbReference type="Pfam" id="PF03775"/>
    </source>
</evidence>
<dbReference type="GO" id="GO:0051302">
    <property type="term" value="P:regulation of cell division"/>
    <property type="evidence" value="ECO:0007669"/>
    <property type="project" value="InterPro"/>
</dbReference>
<reference evidence="9" key="1">
    <citation type="journal article" date="2020" name="mSystems">
        <title>Genome- and Community-Level Interaction Insights into Carbon Utilization and Element Cycling Functions of Hydrothermarchaeota in Hydrothermal Sediment.</title>
        <authorList>
            <person name="Zhou Z."/>
            <person name="Liu Y."/>
            <person name="Xu W."/>
            <person name="Pan J."/>
            <person name="Luo Z.H."/>
            <person name="Li M."/>
        </authorList>
    </citation>
    <scope>NUCLEOTIDE SEQUENCE [LARGE SCALE GENOMIC DNA]</scope>
    <source>
        <strain evidence="9">SpSt-222</strain>
    </source>
</reference>
<dbReference type="GO" id="GO:1901891">
    <property type="term" value="P:regulation of cell septum assembly"/>
    <property type="evidence" value="ECO:0007669"/>
    <property type="project" value="InterPro"/>
</dbReference>
<feature type="domain" description="Septum formation inhibitor MinC C-terminal" evidence="7">
    <location>
        <begin position="129"/>
        <end position="228"/>
    </location>
</feature>
<dbReference type="InterPro" id="IPR013033">
    <property type="entry name" value="MinC"/>
</dbReference>
<evidence type="ECO:0000256" key="6">
    <source>
        <dbReference type="HAMAP-Rule" id="MF_00267"/>
    </source>
</evidence>
<dbReference type="InterPro" id="IPR007874">
    <property type="entry name" value="MinC_N"/>
</dbReference>
<accession>A0A7C1X0X2</accession>
<keyword evidence="3 6" id="KW-0717">Septation</keyword>
<dbReference type="NCBIfam" id="TIGR01222">
    <property type="entry name" value="minC"/>
    <property type="match status" value="1"/>
</dbReference>
<comment type="caution">
    <text evidence="9">The sequence shown here is derived from an EMBL/GenBank/DDBJ whole genome shotgun (WGS) entry which is preliminary data.</text>
</comment>
<dbReference type="InterPro" id="IPR005526">
    <property type="entry name" value="Septum_form_inhib_MinC_C"/>
</dbReference>
<protein>
    <recommendedName>
        <fullName evidence="6">Probable septum site-determining protein MinC</fullName>
    </recommendedName>
</protein>
<keyword evidence="4 6" id="KW-0131">Cell cycle</keyword>
<comment type="similarity">
    <text evidence="1 6">Belongs to the MinC family.</text>
</comment>
<dbReference type="AlphaFoldDB" id="A0A7C1X0X2"/>
<dbReference type="SUPFAM" id="SSF63848">
    <property type="entry name" value="Cell-division inhibitor MinC, C-terminal domain"/>
    <property type="match status" value="1"/>
</dbReference>
<dbReference type="Pfam" id="PF05209">
    <property type="entry name" value="MinC_N"/>
    <property type="match status" value="1"/>
</dbReference>
<evidence type="ECO:0000256" key="5">
    <source>
        <dbReference type="ARBA" id="ARBA00025606"/>
    </source>
</evidence>
<evidence type="ECO:0000256" key="3">
    <source>
        <dbReference type="ARBA" id="ARBA00023210"/>
    </source>
</evidence>
<proteinExistence type="inferred from homology"/>
<evidence type="ECO:0000256" key="4">
    <source>
        <dbReference type="ARBA" id="ARBA00023306"/>
    </source>
</evidence>
<dbReference type="PANTHER" id="PTHR34108">
    <property type="entry name" value="SEPTUM SITE-DETERMINING PROTEIN MINC"/>
    <property type="match status" value="1"/>
</dbReference>
<dbReference type="Gene3D" id="2.160.20.70">
    <property type="match status" value="1"/>
</dbReference>